<dbReference type="Gene3D" id="3.40.50.1820">
    <property type="entry name" value="alpha/beta hydrolase"/>
    <property type="match status" value="1"/>
</dbReference>
<protein>
    <submittedName>
        <fullName evidence="6">Endothelial lipase</fullName>
    </submittedName>
</protein>
<evidence type="ECO:0000259" key="5">
    <source>
        <dbReference type="Pfam" id="PF00151"/>
    </source>
</evidence>
<dbReference type="PANTHER" id="PTHR11610:SF173">
    <property type="entry name" value="LIPASE DOMAIN-CONTAINING PROTEIN-RELATED"/>
    <property type="match status" value="1"/>
</dbReference>
<dbReference type="GO" id="GO:0017171">
    <property type="term" value="F:serine hydrolase activity"/>
    <property type="evidence" value="ECO:0007669"/>
    <property type="project" value="TreeGrafter"/>
</dbReference>
<dbReference type="SUPFAM" id="SSF53474">
    <property type="entry name" value="alpha/beta-Hydrolases"/>
    <property type="match status" value="1"/>
</dbReference>
<evidence type="ECO:0000256" key="2">
    <source>
        <dbReference type="ARBA" id="ARBA00010701"/>
    </source>
</evidence>
<dbReference type="InterPro" id="IPR013818">
    <property type="entry name" value="Lipase"/>
</dbReference>
<dbReference type="EMBL" id="LNIX01000019">
    <property type="protein sequence ID" value="OXA44614.1"/>
    <property type="molecule type" value="Genomic_DNA"/>
</dbReference>
<dbReference type="GO" id="GO:0016298">
    <property type="term" value="F:lipase activity"/>
    <property type="evidence" value="ECO:0007669"/>
    <property type="project" value="InterPro"/>
</dbReference>
<sequence>MQPLCCMQFSIVFITLGNIAILHGFVTISNSVEDVHFYFHSDESTVKEIKFKEASSVDAQFSPRKFTILIIHGFWSDKDSEMPTMLTKAYLESSVEANIIVVDWGKLVTTKSSDDKDKVHAYFDALTNFPLVAQRIADFVMWLKKLGHLKYEKVQLVGHSLGAHTAGMAGSIIWDRIGRHIKRISGLDPAGPGFEFSIGIPDLKNFSRKLIRHDGEFVDVYHTSMSTKGDSSIDGHVDFYPNGGVKQPGCPDNDIHGRVGNFVSKRRIEHVPVFF</sequence>
<evidence type="ECO:0000256" key="1">
    <source>
        <dbReference type="ARBA" id="ARBA00004613"/>
    </source>
</evidence>
<comment type="caution">
    <text evidence="6">The sequence shown here is derived from an EMBL/GenBank/DDBJ whole genome shotgun (WGS) entry which is preliminary data.</text>
</comment>
<dbReference type="OMA" id="MYIHGFT"/>
<reference evidence="6 7" key="1">
    <citation type="submission" date="2015-12" db="EMBL/GenBank/DDBJ databases">
        <title>The genome of Folsomia candida.</title>
        <authorList>
            <person name="Faddeeva A."/>
            <person name="Derks M.F."/>
            <person name="Anvar Y."/>
            <person name="Smit S."/>
            <person name="Van Straalen N."/>
            <person name="Roelofs D."/>
        </authorList>
    </citation>
    <scope>NUCLEOTIDE SEQUENCE [LARGE SCALE GENOMIC DNA]</scope>
    <source>
        <strain evidence="6 7">VU population</strain>
        <tissue evidence="6">Whole body</tissue>
    </source>
</reference>
<dbReference type="OrthoDB" id="199913at2759"/>
<gene>
    <name evidence="6" type="ORF">Fcan01_20462</name>
</gene>
<dbReference type="GO" id="GO:0005615">
    <property type="term" value="C:extracellular space"/>
    <property type="evidence" value="ECO:0007669"/>
    <property type="project" value="TreeGrafter"/>
</dbReference>
<evidence type="ECO:0000313" key="6">
    <source>
        <dbReference type="EMBL" id="OXA44614.1"/>
    </source>
</evidence>
<dbReference type="Proteomes" id="UP000198287">
    <property type="component" value="Unassembled WGS sequence"/>
</dbReference>
<feature type="domain" description="Lipase" evidence="5">
    <location>
        <begin position="35"/>
        <end position="254"/>
    </location>
</feature>
<evidence type="ECO:0000313" key="7">
    <source>
        <dbReference type="Proteomes" id="UP000198287"/>
    </source>
</evidence>
<dbReference type="GO" id="GO:0016042">
    <property type="term" value="P:lipid catabolic process"/>
    <property type="evidence" value="ECO:0007669"/>
    <property type="project" value="TreeGrafter"/>
</dbReference>
<accession>A0A226DIE7</accession>
<evidence type="ECO:0000256" key="3">
    <source>
        <dbReference type="ARBA" id="ARBA00022525"/>
    </source>
</evidence>
<name>A0A226DIE7_FOLCA</name>
<evidence type="ECO:0000256" key="4">
    <source>
        <dbReference type="RuleBase" id="RU004262"/>
    </source>
</evidence>
<dbReference type="Pfam" id="PF00151">
    <property type="entry name" value="Lipase"/>
    <property type="match status" value="1"/>
</dbReference>
<proteinExistence type="inferred from homology"/>
<dbReference type="AlphaFoldDB" id="A0A226DIE7"/>
<organism evidence="6 7">
    <name type="scientific">Folsomia candida</name>
    <name type="common">Springtail</name>
    <dbReference type="NCBI Taxonomy" id="158441"/>
    <lineage>
        <taxon>Eukaryota</taxon>
        <taxon>Metazoa</taxon>
        <taxon>Ecdysozoa</taxon>
        <taxon>Arthropoda</taxon>
        <taxon>Hexapoda</taxon>
        <taxon>Collembola</taxon>
        <taxon>Entomobryomorpha</taxon>
        <taxon>Isotomoidea</taxon>
        <taxon>Isotomidae</taxon>
        <taxon>Proisotominae</taxon>
        <taxon>Folsomia</taxon>
    </lineage>
</organism>
<comment type="subcellular location">
    <subcellularLocation>
        <location evidence="1">Secreted</location>
    </subcellularLocation>
</comment>
<dbReference type="PANTHER" id="PTHR11610">
    <property type="entry name" value="LIPASE"/>
    <property type="match status" value="1"/>
</dbReference>
<dbReference type="InterPro" id="IPR029058">
    <property type="entry name" value="AB_hydrolase_fold"/>
</dbReference>
<keyword evidence="7" id="KW-1185">Reference proteome</keyword>
<comment type="similarity">
    <text evidence="2 4">Belongs to the AB hydrolase superfamily. Lipase family.</text>
</comment>
<dbReference type="InterPro" id="IPR000734">
    <property type="entry name" value="TAG_lipase"/>
</dbReference>
<keyword evidence="3" id="KW-0964">Secreted</keyword>